<dbReference type="EMBL" id="JACBZT010000001">
    <property type="protein sequence ID" value="NYJ07350.1"/>
    <property type="molecule type" value="Genomic_DNA"/>
</dbReference>
<sequence>MPDAPALVHVLHLEVEVAAPIEVGRLTSGLRRVVPITGGTVSGLFTGRVLPGGADIQLIRSDTESEVEARYLLESDDGELVTVHNSGLRTGSAEDIARLRRDEPVDPARIYFRSTPRFETASPRLARLMTHVFVGTGARQPTSVTFDFFQVS</sequence>
<dbReference type="RefSeq" id="WP_179719136.1">
    <property type="nucleotide sequence ID" value="NZ_JACBZT010000001.1"/>
</dbReference>
<dbReference type="PANTHER" id="PTHR37315:SF1">
    <property type="entry name" value="UPF0311 PROTEIN BLR7842"/>
    <property type="match status" value="1"/>
</dbReference>
<dbReference type="InterPro" id="IPR020915">
    <property type="entry name" value="UPF0311"/>
</dbReference>
<evidence type="ECO:0000313" key="2">
    <source>
        <dbReference type="EMBL" id="NYJ07350.1"/>
    </source>
</evidence>
<comment type="caution">
    <text evidence="2">The sequence shown here is derived from an EMBL/GenBank/DDBJ whole genome shotgun (WGS) entry which is preliminary data.</text>
</comment>
<dbReference type="Gene3D" id="2.40.160.20">
    <property type="match status" value="1"/>
</dbReference>
<organism evidence="2 3">
    <name type="scientific">Petropleomorpha daqingensis</name>
    <dbReference type="NCBI Taxonomy" id="2026353"/>
    <lineage>
        <taxon>Bacteria</taxon>
        <taxon>Bacillati</taxon>
        <taxon>Actinomycetota</taxon>
        <taxon>Actinomycetes</taxon>
        <taxon>Geodermatophilales</taxon>
        <taxon>Geodermatophilaceae</taxon>
        <taxon>Petropleomorpha</taxon>
    </lineage>
</organism>
<evidence type="ECO:0000256" key="1">
    <source>
        <dbReference type="HAMAP-Rule" id="MF_00775"/>
    </source>
</evidence>
<gene>
    <name evidence="2" type="ORF">GGQ55_003628</name>
</gene>
<comment type="similarity">
    <text evidence="1">Belongs to the UPF0311 family.</text>
</comment>
<keyword evidence="3" id="KW-1185">Reference proteome</keyword>
<dbReference type="AlphaFoldDB" id="A0A853CHS2"/>
<dbReference type="PANTHER" id="PTHR37315">
    <property type="entry name" value="UPF0311 PROTEIN BLR7842"/>
    <property type="match status" value="1"/>
</dbReference>
<evidence type="ECO:0000313" key="3">
    <source>
        <dbReference type="Proteomes" id="UP000541969"/>
    </source>
</evidence>
<dbReference type="Pfam" id="PF11578">
    <property type="entry name" value="DUF3237"/>
    <property type="match status" value="1"/>
</dbReference>
<reference evidence="2 3" key="1">
    <citation type="submission" date="2020-07" db="EMBL/GenBank/DDBJ databases">
        <title>Sequencing the genomes of 1000 actinobacteria strains.</title>
        <authorList>
            <person name="Klenk H.-P."/>
        </authorList>
    </citation>
    <scope>NUCLEOTIDE SEQUENCE [LARGE SCALE GENOMIC DNA]</scope>
    <source>
        <strain evidence="2 3">DSM 104001</strain>
    </source>
</reference>
<dbReference type="Proteomes" id="UP000541969">
    <property type="component" value="Unassembled WGS sequence"/>
</dbReference>
<protein>
    <recommendedName>
        <fullName evidence="1">UPF0311 protein GGQ55_003628</fullName>
    </recommendedName>
</protein>
<accession>A0A853CHS2</accession>
<dbReference type="HAMAP" id="MF_00775">
    <property type="entry name" value="UPF0311"/>
    <property type="match status" value="1"/>
</dbReference>
<proteinExistence type="inferred from homology"/>
<name>A0A853CHS2_9ACTN</name>